<organism evidence="2 3">
    <name type="scientific">Candida viswanathii</name>
    <dbReference type="NCBI Taxonomy" id="5486"/>
    <lineage>
        <taxon>Eukaryota</taxon>
        <taxon>Fungi</taxon>
        <taxon>Dikarya</taxon>
        <taxon>Ascomycota</taxon>
        <taxon>Saccharomycotina</taxon>
        <taxon>Pichiomycetes</taxon>
        <taxon>Debaryomycetaceae</taxon>
        <taxon>Candida/Lodderomyces clade</taxon>
        <taxon>Candida</taxon>
    </lineage>
</organism>
<evidence type="ECO:0000256" key="1">
    <source>
        <dbReference type="SAM" id="MobiDB-lite"/>
    </source>
</evidence>
<proteinExistence type="predicted"/>
<keyword evidence="3" id="KW-1185">Reference proteome</keyword>
<accession>A0A367YKK6</accession>
<feature type="region of interest" description="Disordered" evidence="1">
    <location>
        <begin position="1"/>
        <end position="44"/>
    </location>
</feature>
<feature type="compositionally biased region" description="Acidic residues" evidence="1">
    <location>
        <begin position="21"/>
        <end position="36"/>
    </location>
</feature>
<comment type="caution">
    <text evidence="2">The sequence shown here is derived from an EMBL/GenBank/DDBJ whole genome shotgun (WGS) entry which is preliminary data.</text>
</comment>
<dbReference type="EMBL" id="QLNQ01000020">
    <property type="protein sequence ID" value="RCK65532.1"/>
    <property type="molecule type" value="Genomic_DNA"/>
</dbReference>
<dbReference type="Proteomes" id="UP000253472">
    <property type="component" value="Unassembled WGS sequence"/>
</dbReference>
<evidence type="ECO:0000313" key="2">
    <source>
        <dbReference type="EMBL" id="RCK65532.1"/>
    </source>
</evidence>
<gene>
    <name evidence="2" type="ORF">Cantr_01235</name>
</gene>
<dbReference type="OrthoDB" id="10485684at2759"/>
<evidence type="ECO:0000313" key="3">
    <source>
        <dbReference type="Proteomes" id="UP000253472"/>
    </source>
</evidence>
<name>A0A367YKK6_9ASCO</name>
<sequence length="125" mass="14178">MDKTSREARWTPQRHRHRQDTEDDTDYQTDTDDEDNNLSPSADDISYSIFSLTGGNLTTIKYPCYSMEETFENHTLWTLNIGRAILCGIQNPQADVLIVESKQREAEMSTASRMGSSATATRMGH</sequence>
<dbReference type="AlphaFoldDB" id="A0A367YKK6"/>
<protein>
    <submittedName>
        <fullName evidence="2">Uncharacterized protein</fullName>
    </submittedName>
</protein>
<reference evidence="2 3" key="1">
    <citation type="submission" date="2018-06" db="EMBL/GenBank/DDBJ databases">
        <title>Whole genome sequencing of Candida tropicalis (genome annotated by CSBL at Korea University).</title>
        <authorList>
            <person name="Ahn J."/>
        </authorList>
    </citation>
    <scope>NUCLEOTIDE SEQUENCE [LARGE SCALE GENOMIC DNA]</scope>
    <source>
        <strain evidence="2 3">ATCC 20962</strain>
    </source>
</reference>